<evidence type="ECO:0000313" key="1">
    <source>
        <dbReference type="EMBL" id="KAF0694540.1"/>
    </source>
</evidence>
<keyword evidence="3" id="KW-1185">Reference proteome</keyword>
<organism evidence="2 3">
    <name type="scientific">Aphanomyces stellatus</name>
    <dbReference type="NCBI Taxonomy" id="120398"/>
    <lineage>
        <taxon>Eukaryota</taxon>
        <taxon>Sar</taxon>
        <taxon>Stramenopiles</taxon>
        <taxon>Oomycota</taxon>
        <taxon>Saprolegniomycetes</taxon>
        <taxon>Saprolegniales</taxon>
        <taxon>Verrucalvaceae</taxon>
        <taxon>Aphanomyces</taxon>
    </lineage>
</organism>
<dbReference type="OrthoDB" id="90993at2759"/>
<name>A0A485L1K5_9STRA</name>
<dbReference type="EMBL" id="CAADRA010005583">
    <property type="protein sequence ID" value="VFT91399.1"/>
    <property type="molecule type" value="Genomic_DNA"/>
</dbReference>
<dbReference type="Gene3D" id="1.25.40.20">
    <property type="entry name" value="Ankyrin repeat-containing domain"/>
    <property type="match status" value="3"/>
</dbReference>
<reference evidence="2 3" key="1">
    <citation type="submission" date="2019-03" db="EMBL/GenBank/DDBJ databases">
        <authorList>
            <person name="Gaulin E."/>
            <person name="Dumas B."/>
        </authorList>
    </citation>
    <scope>NUCLEOTIDE SEQUENCE [LARGE SCALE GENOMIC DNA]</scope>
    <source>
        <strain evidence="2">CBS 568.67</strain>
    </source>
</reference>
<dbReference type="Pfam" id="PF13637">
    <property type="entry name" value="Ank_4"/>
    <property type="match status" value="2"/>
</dbReference>
<sequence length="484" mass="54046">MASSVALSVLVSKDIFSRIAAYQHGMFFDVRPLETLEHVSSYNVQNSTSMTRGFRAGLARADTLLAPWYAVRGTSRIPCLFQWVKHTYDVVATHAAYFGKLAILEYLHEVYTIRFFRGLPLWDVAAANGHLHILAFLRGHEYSFPQYTLVDYEGLSRAMTWAAADGHAATVEYLHSHNIPCDGSDAQSAAAEFGQLAILQWLHARGIGQLTTWAMDKAAKNGHLDVLKWLHDHTNASCTTDAMDEAARHGHLDILQWLQNNRFEGATDASIRYAAEGGHVDVLRWLFVHQPPTSTSSRMPMEGAAQCGSLEAIQLLHDRGWPASKWVMGKAAGGGHLEVVQWLHGHRTEGCTTSAMDDAAGEGHLEVVQWLHHNRTEGCTRRAMDRALEYGHVEVVRWLIDNRQEGCSELGIKYAVQTGRLDFVQWIRRHRGCQMCQLHHAIADARRFRHDDIALYLETGQPDACPCYACAGVAKSKQALCVVQ</sequence>
<dbReference type="PANTHER" id="PTHR46586:SF3">
    <property type="entry name" value="ANKYRIN REPEAT-CONTAINING PROTEIN"/>
    <property type="match status" value="1"/>
</dbReference>
<proteinExistence type="predicted"/>
<dbReference type="Proteomes" id="UP000332933">
    <property type="component" value="Unassembled WGS sequence"/>
</dbReference>
<evidence type="ECO:0000313" key="3">
    <source>
        <dbReference type="Proteomes" id="UP000332933"/>
    </source>
</evidence>
<dbReference type="PANTHER" id="PTHR46586">
    <property type="entry name" value="ANKYRIN REPEAT-CONTAINING PROTEIN"/>
    <property type="match status" value="1"/>
</dbReference>
<gene>
    <name evidence="2" type="primary">Aste57867_14580</name>
    <name evidence="1" type="ORF">As57867_014526</name>
    <name evidence="2" type="ORF">ASTE57867_14580</name>
</gene>
<dbReference type="InterPro" id="IPR002110">
    <property type="entry name" value="Ankyrin_rpt"/>
</dbReference>
<dbReference type="SUPFAM" id="SSF48403">
    <property type="entry name" value="Ankyrin repeat"/>
    <property type="match status" value="1"/>
</dbReference>
<reference evidence="1" key="2">
    <citation type="submission" date="2019-06" db="EMBL/GenBank/DDBJ databases">
        <title>Genomics analysis of Aphanomyces spp. identifies a new class of oomycete effector associated with host adaptation.</title>
        <authorList>
            <person name="Gaulin E."/>
        </authorList>
    </citation>
    <scope>NUCLEOTIDE SEQUENCE</scope>
    <source>
        <strain evidence="1">CBS 578.67</strain>
    </source>
</reference>
<protein>
    <submittedName>
        <fullName evidence="2">Aste57867_14580 protein</fullName>
    </submittedName>
</protein>
<dbReference type="InterPro" id="IPR036770">
    <property type="entry name" value="Ankyrin_rpt-contain_sf"/>
</dbReference>
<dbReference type="AlphaFoldDB" id="A0A485L1K5"/>
<dbReference type="EMBL" id="VJMH01005562">
    <property type="protein sequence ID" value="KAF0694540.1"/>
    <property type="molecule type" value="Genomic_DNA"/>
</dbReference>
<accession>A0A485L1K5</accession>
<evidence type="ECO:0000313" key="2">
    <source>
        <dbReference type="EMBL" id="VFT91399.1"/>
    </source>
</evidence>
<dbReference type="InterPro" id="IPR052050">
    <property type="entry name" value="SecEffector_AnkRepeat"/>
</dbReference>